<comment type="similarity">
    <text evidence="2">Belongs to the acyl-CoA dehydrogenase family.</text>
</comment>
<proteinExistence type="inferred from homology"/>
<dbReference type="Gene3D" id="2.40.110.10">
    <property type="entry name" value="Butyryl-CoA Dehydrogenase, subunit A, domain 2"/>
    <property type="match status" value="1"/>
</dbReference>
<organism evidence="8 9">
    <name type="scientific">Nocardioides marmoriginsengisoli</name>
    <dbReference type="NCBI Taxonomy" id="661483"/>
    <lineage>
        <taxon>Bacteria</taxon>
        <taxon>Bacillati</taxon>
        <taxon>Actinomycetota</taxon>
        <taxon>Actinomycetes</taxon>
        <taxon>Propionibacteriales</taxon>
        <taxon>Nocardioidaceae</taxon>
        <taxon>Nocardioides</taxon>
    </lineage>
</organism>
<dbReference type="GO" id="GO:0050660">
    <property type="term" value="F:flavin adenine dinucleotide binding"/>
    <property type="evidence" value="ECO:0007669"/>
    <property type="project" value="InterPro"/>
</dbReference>
<dbReference type="PANTHER" id="PTHR43884">
    <property type="entry name" value="ACYL-COA DEHYDROGENASE"/>
    <property type="match status" value="1"/>
</dbReference>
<evidence type="ECO:0000256" key="1">
    <source>
        <dbReference type="ARBA" id="ARBA00001974"/>
    </source>
</evidence>
<dbReference type="InterPro" id="IPR009075">
    <property type="entry name" value="AcylCo_DH/oxidase_C"/>
</dbReference>
<keyword evidence="9" id="KW-1185">Reference proteome</keyword>
<dbReference type="SUPFAM" id="SSF56645">
    <property type="entry name" value="Acyl-CoA dehydrogenase NM domain-like"/>
    <property type="match status" value="1"/>
</dbReference>
<dbReference type="OrthoDB" id="7328575at2"/>
<dbReference type="EMBL" id="RJSE01000008">
    <property type="protein sequence ID" value="RNL61091.1"/>
    <property type="molecule type" value="Genomic_DNA"/>
</dbReference>
<protein>
    <submittedName>
        <fullName evidence="8">Acyl-CoA dehydrogenase</fullName>
    </submittedName>
</protein>
<evidence type="ECO:0000256" key="3">
    <source>
        <dbReference type="ARBA" id="ARBA00022630"/>
    </source>
</evidence>
<comment type="caution">
    <text evidence="8">The sequence shown here is derived from an EMBL/GenBank/DDBJ whole genome shotgun (WGS) entry which is preliminary data.</text>
</comment>
<dbReference type="Gene3D" id="1.10.540.10">
    <property type="entry name" value="Acyl-CoA dehydrogenase/oxidase, N-terminal domain"/>
    <property type="match status" value="1"/>
</dbReference>
<gene>
    <name evidence="8" type="ORF">EFK50_17075</name>
</gene>
<evidence type="ECO:0000256" key="2">
    <source>
        <dbReference type="ARBA" id="ARBA00009347"/>
    </source>
</evidence>
<dbReference type="InterPro" id="IPR009100">
    <property type="entry name" value="AcylCoA_DH/oxidase_NM_dom_sf"/>
</dbReference>
<dbReference type="InterPro" id="IPR037069">
    <property type="entry name" value="AcylCoA_DH/ox_N_sf"/>
</dbReference>
<dbReference type="InterPro" id="IPR046373">
    <property type="entry name" value="Acyl-CoA_Oxase/DH_mid-dom_sf"/>
</dbReference>
<evidence type="ECO:0000313" key="8">
    <source>
        <dbReference type="EMBL" id="RNL61091.1"/>
    </source>
</evidence>
<keyword evidence="4" id="KW-0274">FAD</keyword>
<dbReference type="SUPFAM" id="SSF47203">
    <property type="entry name" value="Acyl-CoA dehydrogenase C-terminal domain-like"/>
    <property type="match status" value="1"/>
</dbReference>
<comment type="cofactor">
    <cofactor evidence="1">
        <name>FAD</name>
        <dbReference type="ChEBI" id="CHEBI:57692"/>
    </cofactor>
</comment>
<keyword evidence="3" id="KW-0285">Flavoprotein</keyword>
<evidence type="ECO:0000259" key="6">
    <source>
        <dbReference type="Pfam" id="PF00441"/>
    </source>
</evidence>
<dbReference type="AlphaFoldDB" id="A0A3N0CCX8"/>
<dbReference type="Pfam" id="PF00441">
    <property type="entry name" value="Acyl-CoA_dh_1"/>
    <property type="match status" value="1"/>
</dbReference>
<dbReference type="InterPro" id="IPR036250">
    <property type="entry name" value="AcylCo_DH-like_C"/>
</dbReference>
<keyword evidence="5" id="KW-0560">Oxidoreductase</keyword>
<evidence type="ECO:0000256" key="5">
    <source>
        <dbReference type="ARBA" id="ARBA00023002"/>
    </source>
</evidence>
<feature type="domain" description="Acyl-CoA dehydrogenase/oxidase N-terminal" evidence="7">
    <location>
        <begin position="5"/>
        <end position="92"/>
    </location>
</feature>
<evidence type="ECO:0000313" key="9">
    <source>
        <dbReference type="Proteomes" id="UP000267128"/>
    </source>
</evidence>
<evidence type="ECO:0000259" key="7">
    <source>
        <dbReference type="Pfam" id="PF02771"/>
    </source>
</evidence>
<dbReference type="GO" id="GO:0003995">
    <property type="term" value="F:acyl-CoA dehydrogenase activity"/>
    <property type="evidence" value="ECO:0007669"/>
    <property type="project" value="TreeGrafter"/>
</dbReference>
<dbReference type="RefSeq" id="WP_123228807.1">
    <property type="nucleotide sequence ID" value="NZ_RJSE01000008.1"/>
</dbReference>
<dbReference type="Proteomes" id="UP000267128">
    <property type="component" value="Unassembled WGS sequence"/>
</dbReference>
<dbReference type="PANTHER" id="PTHR43884:SF20">
    <property type="entry name" value="ACYL-COA DEHYDROGENASE FADE28"/>
    <property type="match status" value="1"/>
</dbReference>
<accession>A0A3N0CCX8</accession>
<reference evidence="8 9" key="1">
    <citation type="submission" date="2018-11" db="EMBL/GenBank/DDBJ databases">
        <authorList>
            <person name="Li F."/>
        </authorList>
    </citation>
    <scope>NUCLEOTIDE SEQUENCE [LARGE SCALE GENOMIC DNA]</scope>
    <source>
        <strain evidence="8 9">Gsoil 097</strain>
    </source>
</reference>
<name>A0A3N0CCX8_9ACTN</name>
<dbReference type="Gene3D" id="1.20.140.10">
    <property type="entry name" value="Butyryl-CoA Dehydrogenase, subunit A, domain 3"/>
    <property type="match status" value="1"/>
</dbReference>
<dbReference type="Pfam" id="PF02771">
    <property type="entry name" value="Acyl-CoA_dh_N"/>
    <property type="match status" value="1"/>
</dbReference>
<sequence>MSSATPEQQELVEDLRATVRAALSRTEPGTGDAGTWALLVDQVGVDGLLVPEAHGGLGLGARELVAVAEEIGGAAVRVPFLSHAVAAAALLRAADLDAALVDGLRTDTATGSRRIAVVPSSRDAVVADDASGTTRLTGTVTAALDAPGADVLLVQATYDGRSAVCVVDGTAPGLAVAERSVLDLSRSVGSVVFADTPATVLLSGEAARQALADSLRWSRLALAADQVGLARRSLAVTVEYVGIRHQFGAAIGSFQAVKHRCTEVLLEVELAAALVDQAAAALDAGDDPQDLVSTAALQAGTAALAATDAVIQLHGGIGFTWEHVAHHFYRRARANVSLLGPVQDLRDAVAASAGL</sequence>
<evidence type="ECO:0000256" key="4">
    <source>
        <dbReference type="ARBA" id="ARBA00022827"/>
    </source>
</evidence>
<dbReference type="InterPro" id="IPR013786">
    <property type="entry name" value="AcylCoA_DH/ox_N"/>
</dbReference>
<feature type="domain" description="Acyl-CoA dehydrogenase/oxidase C-terminal" evidence="6">
    <location>
        <begin position="213"/>
        <end position="352"/>
    </location>
</feature>